<accession>A0A395HST4</accession>
<dbReference type="GeneID" id="37194217"/>
<organism evidence="2 3">
    <name type="scientific">Aspergillus homomorphus (strain CBS 101889)</name>
    <dbReference type="NCBI Taxonomy" id="1450537"/>
    <lineage>
        <taxon>Eukaryota</taxon>
        <taxon>Fungi</taxon>
        <taxon>Dikarya</taxon>
        <taxon>Ascomycota</taxon>
        <taxon>Pezizomycotina</taxon>
        <taxon>Eurotiomycetes</taxon>
        <taxon>Eurotiomycetidae</taxon>
        <taxon>Eurotiales</taxon>
        <taxon>Aspergillaceae</taxon>
        <taxon>Aspergillus</taxon>
        <taxon>Aspergillus subgen. Circumdati</taxon>
    </lineage>
</organism>
<keyword evidence="1" id="KW-0472">Membrane</keyword>
<dbReference type="EMBL" id="KZ824292">
    <property type="protein sequence ID" value="RAL10840.1"/>
    <property type="molecule type" value="Genomic_DNA"/>
</dbReference>
<evidence type="ECO:0000256" key="1">
    <source>
        <dbReference type="SAM" id="Phobius"/>
    </source>
</evidence>
<proteinExistence type="predicted"/>
<dbReference type="Proteomes" id="UP000248961">
    <property type="component" value="Unassembled WGS sequence"/>
</dbReference>
<gene>
    <name evidence="2" type="ORF">BO97DRAFT_114494</name>
</gene>
<keyword evidence="3" id="KW-1185">Reference proteome</keyword>
<feature type="transmembrane region" description="Helical" evidence="1">
    <location>
        <begin position="78"/>
        <end position="101"/>
    </location>
</feature>
<protein>
    <submittedName>
        <fullName evidence="2">Uncharacterized protein</fullName>
    </submittedName>
</protein>
<sequence>MGPAFDDENEGFTYTLWLRKSRSLVPCCPGRHGIVGTKRTSLAPALLAKAAREPFLPLELLVIVHLLLPRTSSLDLPWSFFVSFILYTFATVHTSSFFVSFKLRPPPPPLLSNLQGPRGQPLSSTSCIYESMLRVVR</sequence>
<dbReference type="RefSeq" id="XP_025549994.1">
    <property type="nucleotide sequence ID" value="XM_025689928.1"/>
</dbReference>
<reference evidence="2 3" key="1">
    <citation type="submission" date="2018-02" db="EMBL/GenBank/DDBJ databases">
        <title>The genomes of Aspergillus section Nigri reveals drivers in fungal speciation.</title>
        <authorList>
            <consortium name="DOE Joint Genome Institute"/>
            <person name="Vesth T.C."/>
            <person name="Nybo J."/>
            <person name="Theobald S."/>
            <person name="Brandl J."/>
            <person name="Frisvad J.C."/>
            <person name="Nielsen K.F."/>
            <person name="Lyhne E.K."/>
            <person name="Kogle M.E."/>
            <person name="Kuo A."/>
            <person name="Riley R."/>
            <person name="Clum A."/>
            <person name="Nolan M."/>
            <person name="Lipzen A."/>
            <person name="Salamov A."/>
            <person name="Henrissat B."/>
            <person name="Wiebenga A."/>
            <person name="De vries R.P."/>
            <person name="Grigoriev I.V."/>
            <person name="Mortensen U.H."/>
            <person name="Andersen M.R."/>
            <person name="Baker S.E."/>
        </authorList>
    </citation>
    <scope>NUCLEOTIDE SEQUENCE [LARGE SCALE GENOMIC DNA]</scope>
    <source>
        <strain evidence="2 3">CBS 101889</strain>
    </source>
</reference>
<dbReference type="AlphaFoldDB" id="A0A395HST4"/>
<keyword evidence="1" id="KW-1133">Transmembrane helix</keyword>
<name>A0A395HST4_ASPHC</name>
<evidence type="ECO:0000313" key="3">
    <source>
        <dbReference type="Proteomes" id="UP000248961"/>
    </source>
</evidence>
<dbReference type="VEuPathDB" id="FungiDB:BO97DRAFT_114494"/>
<keyword evidence="1" id="KW-0812">Transmembrane</keyword>
<evidence type="ECO:0000313" key="2">
    <source>
        <dbReference type="EMBL" id="RAL10840.1"/>
    </source>
</evidence>